<dbReference type="InterPro" id="IPR001810">
    <property type="entry name" value="F-box_dom"/>
</dbReference>
<dbReference type="Proteomes" id="UP000190744">
    <property type="component" value="Unassembled WGS sequence"/>
</dbReference>
<name>A0A1S9RL41_PENBI</name>
<evidence type="ECO:0000259" key="1">
    <source>
        <dbReference type="PROSITE" id="PS50181"/>
    </source>
</evidence>
<dbReference type="InterPro" id="IPR036047">
    <property type="entry name" value="F-box-like_dom_sf"/>
</dbReference>
<evidence type="ECO:0000313" key="3">
    <source>
        <dbReference type="Proteomes" id="UP000190744"/>
    </source>
</evidence>
<dbReference type="Pfam" id="PF12937">
    <property type="entry name" value="F-box-like"/>
    <property type="match status" value="1"/>
</dbReference>
<dbReference type="EMBL" id="LJBN01000148">
    <property type="protein sequence ID" value="OOQ86234.1"/>
    <property type="molecule type" value="Genomic_DNA"/>
</dbReference>
<evidence type="ECO:0000313" key="2">
    <source>
        <dbReference type="EMBL" id="OOQ86234.1"/>
    </source>
</evidence>
<accession>A0A1S9RL41</accession>
<reference evidence="3" key="1">
    <citation type="submission" date="2015-09" db="EMBL/GenBank/DDBJ databases">
        <authorList>
            <person name="Fill T.P."/>
            <person name="Baretta J.F."/>
            <person name="de Almeida L.G."/>
            <person name="Rocha M."/>
            <person name="de Souza D.H."/>
            <person name="Malavazi I."/>
            <person name="Cerdeira L.T."/>
            <person name="Hong H."/>
            <person name="Samborskyy M."/>
            <person name="de Vasconcelos A.T."/>
            <person name="Leadlay P."/>
            <person name="Rodrigues-Filho E."/>
        </authorList>
    </citation>
    <scope>NUCLEOTIDE SEQUENCE [LARGE SCALE GENOMIC DNA]</scope>
    <source>
        <strain evidence="3">LaBioMMi 136</strain>
    </source>
</reference>
<dbReference type="SUPFAM" id="SSF81383">
    <property type="entry name" value="F-box domain"/>
    <property type="match status" value="1"/>
</dbReference>
<comment type="caution">
    <text evidence="2">The sequence shown here is derived from an EMBL/GenBank/DDBJ whole genome shotgun (WGS) entry which is preliminary data.</text>
</comment>
<organism evidence="2 3">
    <name type="scientific">Penicillium brasilianum</name>
    <dbReference type="NCBI Taxonomy" id="104259"/>
    <lineage>
        <taxon>Eukaryota</taxon>
        <taxon>Fungi</taxon>
        <taxon>Dikarya</taxon>
        <taxon>Ascomycota</taxon>
        <taxon>Pezizomycotina</taxon>
        <taxon>Eurotiomycetes</taxon>
        <taxon>Eurotiomycetidae</taxon>
        <taxon>Eurotiales</taxon>
        <taxon>Aspergillaceae</taxon>
        <taxon>Penicillium</taxon>
    </lineage>
</organism>
<proteinExistence type="predicted"/>
<sequence length="435" mass="49348">MALRFVDMPNEIIANILDYASRSSLSSLALVSRRFTSLIVPRLYKSVFYDPEHQSSEEIPHASTKIHSLDSLLNALEKNENLRSLIVDAKLIWGRLLCDRDANRGAITRLLGVMTHLRTLKIRPGDIYFTHARSDQISSLHMCIAQGRMVGMDVLEPLLTKKSLRNLSMTTIQNWAGLAKTTENAANAQNINFKSSISYLAVSSSICSASAMQAILHAPKALISLHYHYRGRQLQNDNAVTPANFPEPLLAQQSSLNELVIHAQPHQHISQQHPIGYVMKSMRSFVALKRLALPAWWMVHPSISNRERQITKTSCLVKLVERIPPNLEVLQIQLEEIRLHCRNQVQYDHISRNENVIARYDMLLSWLGEIAESKHLYAQALKEVIVWSSSPKLLHEDKMRQDSGIERVFLEQGIDIRFFICRPDSPVLFGVNTGV</sequence>
<gene>
    <name evidence="2" type="ORF">PEBR_22517</name>
</gene>
<dbReference type="PROSITE" id="PS50181">
    <property type="entry name" value="FBOX"/>
    <property type="match status" value="1"/>
</dbReference>
<protein>
    <recommendedName>
        <fullName evidence="1">F-box domain-containing protein</fullName>
    </recommendedName>
</protein>
<feature type="domain" description="F-box" evidence="1">
    <location>
        <begin position="2"/>
        <end position="47"/>
    </location>
</feature>
<dbReference type="AlphaFoldDB" id="A0A1S9RL41"/>